<keyword evidence="2" id="KW-1185">Reference proteome</keyword>
<reference evidence="1 2" key="1">
    <citation type="journal article" date="2021" name="BMC Genomics">
        <title>Datura genome reveals duplications of psychoactive alkaloid biosynthetic genes and high mutation rate following tissue culture.</title>
        <authorList>
            <person name="Rajewski A."/>
            <person name="Carter-House D."/>
            <person name="Stajich J."/>
            <person name="Litt A."/>
        </authorList>
    </citation>
    <scope>NUCLEOTIDE SEQUENCE [LARGE SCALE GENOMIC DNA]</scope>
    <source>
        <strain evidence="1">AR-01</strain>
    </source>
</reference>
<dbReference type="Proteomes" id="UP000823775">
    <property type="component" value="Unassembled WGS sequence"/>
</dbReference>
<gene>
    <name evidence="1" type="ORF">HAX54_018674</name>
</gene>
<sequence length="129" mass="15043">MMFQQLRDVATTPINRPIAPTNTNNNSAMTIRPSVTSHQSNYQVPLQSIRPQQPEMRAPFTLEMLQKPNNYVADCFINDEWQLELRRNFDDWKVGDICQLLQLLEPIILDVNKEDYQSWEAGFKLCTIT</sequence>
<evidence type="ECO:0000313" key="1">
    <source>
        <dbReference type="EMBL" id="MCD9560179.1"/>
    </source>
</evidence>
<evidence type="ECO:0000313" key="2">
    <source>
        <dbReference type="Proteomes" id="UP000823775"/>
    </source>
</evidence>
<comment type="caution">
    <text evidence="1">The sequence shown here is derived from an EMBL/GenBank/DDBJ whole genome shotgun (WGS) entry which is preliminary data.</text>
</comment>
<name>A0ABS8UPZ5_DATST</name>
<proteinExistence type="predicted"/>
<dbReference type="EMBL" id="JACEIK010002281">
    <property type="protein sequence ID" value="MCD9560179.1"/>
    <property type="molecule type" value="Genomic_DNA"/>
</dbReference>
<protein>
    <submittedName>
        <fullName evidence="1">Uncharacterized protein</fullName>
    </submittedName>
</protein>
<accession>A0ABS8UPZ5</accession>
<organism evidence="1 2">
    <name type="scientific">Datura stramonium</name>
    <name type="common">Jimsonweed</name>
    <name type="synonym">Common thornapple</name>
    <dbReference type="NCBI Taxonomy" id="4076"/>
    <lineage>
        <taxon>Eukaryota</taxon>
        <taxon>Viridiplantae</taxon>
        <taxon>Streptophyta</taxon>
        <taxon>Embryophyta</taxon>
        <taxon>Tracheophyta</taxon>
        <taxon>Spermatophyta</taxon>
        <taxon>Magnoliopsida</taxon>
        <taxon>eudicotyledons</taxon>
        <taxon>Gunneridae</taxon>
        <taxon>Pentapetalae</taxon>
        <taxon>asterids</taxon>
        <taxon>lamiids</taxon>
        <taxon>Solanales</taxon>
        <taxon>Solanaceae</taxon>
        <taxon>Solanoideae</taxon>
        <taxon>Datureae</taxon>
        <taxon>Datura</taxon>
    </lineage>
</organism>